<name>A0A8S5PLN2_9CAUD</name>
<dbReference type="EMBL" id="BK015453">
    <property type="protein sequence ID" value="DAE07656.1"/>
    <property type="molecule type" value="Genomic_DNA"/>
</dbReference>
<accession>A0A8S5PLN2</accession>
<proteinExistence type="predicted"/>
<evidence type="ECO:0000313" key="1">
    <source>
        <dbReference type="EMBL" id="DAE07656.1"/>
    </source>
</evidence>
<organism evidence="1">
    <name type="scientific">Myoviridae sp. ctIyl4</name>
    <dbReference type="NCBI Taxonomy" id="2825078"/>
    <lineage>
        <taxon>Viruses</taxon>
        <taxon>Duplodnaviria</taxon>
        <taxon>Heunggongvirae</taxon>
        <taxon>Uroviricota</taxon>
        <taxon>Caudoviricetes</taxon>
    </lineage>
</organism>
<dbReference type="InterPro" id="IPR008861">
    <property type="entry name" value="GpX-like"/>
</dbReference>
<dbReference type="Pfam" id="PF05489">
    <property type="entry name" value="Phage_tail_X"/>
    <property type="match status" value="1"/>
</dbReference>
<protein>
    <submittedName>
        <fullName evidence="1">Baseplate wedge protein</fullName>
    </submittedName>
</protein>
<reference evidence="1" key="1">
    <citation type="journal article" date="2021" name="Proc. Natl. Acad. Sci. U.S.A.">
        <title>A Catalog of Tens of Thousands of Viruses from Human Metagenomes Reveals Hidden Associations with Chronic Diseases.</title>
        <authorList>
            <person name="Tisza M.J."/>
            <person name="Buck C.B."/>
        </authorList>
    </citation>
    <scope>NUCLEOTIDE SEQUENCE</scope>
    <source>
        <strain evidence="1">CtIyl4</strain>
    </source>
</reference>
<sequence>MSINGILVYTTQDGDRWDTIAHQHYGNALAINRLIAANPHLPLAEQFASGLTVFVPVVRQSETQRQDLLPPWFEN</sequence>